<feature type="transmembrane region" description="Helical" evidence="9">
    <location>
        <begin position="398"/>
        <end position="423"/>
    </location>
</feature>
<feature type="transmembrane region" description="Helical" evidence="9">
    <location>
        <begin position="469"/>
        <end position="489"/>
    </location>
</feature>
<dbReference type="RefSeq" id="WP_204699897.1">
    <property type="nucleotide sequence ID" value="NZ_JAFBEC010000030.1"/>
</dbReference>
<evidence type="ECO:0000256" key="4">
    <source>
        <dbReference type="ARBA" id="ARBA00022475"/>
    </source>
</evidence>
<feature type="transmembrane region" description="Helical" evidence="9">
    <location>
        <begin position="444"/>
        <end position="463"/>
    </location>
</feature>
<dbReference type="InterPro" id="IPR000060">
    <property type="entry name" value="BCCT_transptr"/>
</dbReference>
<dbReference type="Proteomes" id="UP000741863">
    <property type="component" value="Unassembled WGS sequence"/>
</dbReference>
<keyword evidence="3" id="KW-0813">Transport</keyword>
<evidence type="ECO:0000256" key="1">
    <source>
        <dbReference type="ARBA" id="ARBA00004651"/>
    </source>
</evidence>
<evidence type="ECO:0000313" key="11">
    <source>
        <dbReference type="Proteomes" id="UP000741863"/>
    </source>
</evidence>
<feature type="transmembrane region" description="Helical" evidence="9">
    <location>
        <begin position="7"/>
        <end position="24"/>
    </location>
</feature>
<evidence type="ECO:0000256" key="6">
    <source>
        <dbReference type="ARBA" id="ARBA00022989"/>
    </source>
</evidence>
<comment type="subcellular location">
    <subcellularLocation>
        <location evidence="1">Cell membrane</location>
        <topology evidence="1">Multi-pass membrane protein</topology>
    </subcellularLocation>
</comment>
<dbReference type="Pfam" id="PF02028">
    <property type="entry name" value="BCCT"/>
    <property type="match status" value="1"/>
</dbReference>
<keyword evidence="4" id="KW-1003">Cell membrane</keyword>
<keyword evidence="5 9" id="KW-0812">Transmembrane</keyword>
<dbReference type="CDD" id="cd22249">
    <property type="entry name" value="UDM1_RNF168_RNF169-like"/>
    <property type="match status" value="1"/>
</dbReference>
<evidence type="ECO:0000256" key="3">
    <source>
        <dbReference type="ARBA" id="ARBA00022448"/>
    </source>
</evidence>
<feature type="transmembrane region" description="Helical" evidence="9">
    <location>
        <begin position="177"/>
        <end position="203"/>
    </location>
</feature>
<evidence type="ECO:0000256" key="9">
    <source>
        <dbReference type="SAM" id="Phobius"/>
    </source>
</evidence>
<comment type="similarity">
    <text evidence="2">Belongs to the BCCT transporter (TC 2.A.15) family.</text>
</comment>
<keyword evidence="7 9" id="KW-0472">Membrane</keyword>
<feature type="transmembrane region" description="Helical" evidence="9">
    <location>
        <begin position="84"/>
        <end position="105"/>
    </location>
</feature>
<feature type="transmembrane region" description="Helical" evidence="9">
    <location>
        <begin position="138"/>
        <end position="156"/>
    </location>
</feature>
<dbReference type="PANTHER" id="PTHR30047:SF7">
    <property type="entry name" value="HIGH-AFFINITY CHOLINE TRANSPORT PROTEIN"/>
    <property type="match status" value="1"/>
</dbReference>
<evidence type="ECO:0000256" key="5">
    <source>
        <dbReference type="ARBA" id="ARBA00022692"/>
    </source>
</evidence>
<accession>A0ABS2PID1</accession>
<feature type="transmembrane region" description="Helical" evidence="9">
    <location>
        <begin position="313"/>
        <end position="330"/>
    </location>
</feature>
<dbReference type="PANTHER" id="PTHR30047">
    <property type="entry name" value="HIGH-AFFINITY CHOLINE TRANSPORT PROTEIN-RELATED"/>
    <property type="match status" value="1"/>
</dbReference>
<feature type="transmembrane region" description="Helical" evidence="9">
    <location>
        <begin position="44"/>
        <end position="64"/>
    </location>
</feature>
<evidence type="ECO:0000313" key="10">
    <source>
        <dbReference type="EMBL" id="MBM7635193.1"/>
    </source>
</evidence>
<evidence type="ECO:0000256" key="7">
    <source>
        <dbReference type="ARBA" id="ARBA00023136"/>
    </source>
</evidence>
<feature type="region of interest" description="Disordered" evidence="8">
    <location>
        <begin position="501"/>
        <end position="567"/>
    </location>
</feature>
<feature type="transmembrane region" description="Helical" evidence="9">
    <location>
        <begin position="255"/>
        <end position="278"/>
    </location>
</feature>
<keyword evidence="11" id="KW-1185">Reference proteome</keyword>
<dbReference type="EMBL" id="JAFBEC010000030">
    <property type="protein sequence ID" value="MBM7635193.1"/>
    <property type="molecule type" value="Genomic_DNA"/>
</dbReference>
<sequence>MKRLTPVFYISVVVAALFILWGSIGTEHMMDTLSSLQAAISTQLGWYYMLTASAFVLLSIFLVVSPFGRIRLGKPDERPEYNYFTWFAFLFTAGMGIGLVFWGAAEPLNHYYNPATAEGETSRAAAEALQYSFFHWGFHPWAIYSVVALALAYFGFRHNAPGVVSAAFRPLIGDKADGWIGTLINFIVVFATIFGVATSLGLGTAQVGAGLSQLFPVQNSTTLQLWIIAVVTVIYIASAATGINKGIKILSMANIALAFALLLFVLIVGPTVMSLSAFTQTVGSYLQNLPHMSFRLAAFDDETATSWVNEWTLFYWAWWISWAPFVGTFIARVSRGRTIREFVLGVILAPTAVSALWFATFGTAAMELDNQTGGAIFSLISDPANGEEMALFALLEQYPLATIMTGLSVLLIASFFVTSADSATFVLGMQTTGGRMNPPMSVKAVWGIIQSAAAAILLLAGGLDALQTAAIIAALPFSVIMILMTVSLVKSLIQERKAIDQKEARSRKEMNEELKLLKEEREQLRKERKQLREQEKARKKEEQQQKRKQTTDSKGTNPQNKDGNQNN</sequence>
<dbReference type="NCBIfam" id="TIGR00842">
    <property type="entry name" value="bcct"/>
    <property type="match status" value="1"/>
</dbReference>
<evidence type="ECO:0000256" key="2">
    <source>
        <dbReference type="ARBA" id="ARBA00005658"/>
    </source>
</evidence>
<comment type="caution">
    <text evidence="10">The sequence shown here is derived from an EMBL/GenBank/DDBJ whole genome shotgun (WGS) entry which is preliminary data.</text>
</comment>
<keyword evidence="6 9" id="KW-1133">Transmembrane helix</keyword>
<feature type="compositionally biased region" description="Polar residues" evidence="8">
    <location>
        <begin position="552"/>
        <end position="567"/>
    </location>
</feature>
<organism evidence="10 11">
    <name type="scientific">Geomicrobium sediminis</name>
    <dbReference type="NCBI Taxonomy" id="1347788"/>
    <lineage>
        <taxon>Bacteria</taxon>
        <taxon>Bacillati</taxon>
        <taxon>Bacillota</taxon>
        <taxon>Bacilli</taxon>
        <taxon>Bacillales</taxon>
        <taxon>Geomicrobium</taxon>
    </lineage>
</organism>
<feature type="compositionally biased region" description="Basic and acidic residues" evidence="8">
    <location>
        <begin position="501"/>
        <end position="551"/>
    </location>
</feature>
<feature type="transmembrane region" description="Helical" evidence="9">
    <location>
        <begin position="223"/>
        <end position="243"/>
    </location>
</feature>
<protein>
    <submittedName>
        <fullName evidence="10">Glycine betaine transporter</fullName>
    </submittedName>
</protein>
<proteinExistence type="inferred from homology"/>
<evidence type="ECO:0000256" key="8">
    <source>
        <dbReference type="SAM" id="MobiDB-lite"/>
    </source>
</evidence>
<reference evidence="10 11" key="1">
    <citation type="submission" date="2021-01" db="EMBL/GenBank/DDBJ databases">
        <title>Genomic Encyclopedia of Type Strains, Phase IV (KMG-IV): sequencing the most valuable type-strain genomes for metagenomic binning, comparative biology and taxonomic classification.</title>
        <authorList>
            <person name="Goeker M."/>
        </authorList>
    </citation>
    <scope>NUCLEOTIDE SEQUENCE [LARGE SCALE GENOMIC DNA]</scope>
    <source>
        <strain evidence="10 11">DSM 25540</strain>
    </source>
</reference>
<feature type="transmembrane region" description="Helical" evidence="9">
    <location>
        <begin position="342"/>
        <end position="360"/>
    </location>
</feature>
<gene>
    <name evidence="10" type="ORF">JOD17_004342</name>
</gene>
<name>A0ABS2PID1_9BACL</name>